<protein>
    <submittedName>
        <fullName evidence="1">Uncharacterized protein</fullName>
    </submittedName>
</protein>
<accession>A0ABX3ERS0</accession>
<dbReference type="Proteomes" id="UP000186058">
    <property type="component" value="Unassembled WGS sequence"/>
</dbReference>
<keyword evidence="2" id="KW-1185">Reference proteome</keyword>
<dbReference type="EMBL" id="LVWI01000014">
    <property type="protein sequence ID" value="OKP89553.1"/>
    <property type="molecule type" value="Genomic_DNA"/>
</dbReference>
<proteinExistence type="predicted"/>
<evidence type="ECO:0000313" key="2">
    <source>
        <dbReference type="Proteomes" id="UP000186058"/>
    </source>
</evidence>
<reference evidence="1 2" key="1">
    <citation type="submission" date="2016-03" db="EMBL/GenBank/DDBJ databases">
        <authorList>
            <person name="Sant'Anna F.H."/>
            <person name="Ambrosini A."/>
            <person name="Souza R."/>
            <person name="Bach E."/>
            <person name="Fernandes G."/>
            <person name="Balsanelli E."/>
            <person name="Baura V.A."/>
            <person name="Souza E.M."/>
            <person name="Passaglia L."/>
        </authorList>
    </citation>
    <scope>NUCLEOTIDE SEQUENCE [LARGE SCALE GENOMIC DNA]</scope>
    <source>
        <strain evidence="1 2">P26E</strain>
    </source>
</reference>
<evidence type="ECO:0000313" key="1">
    <source>
        <dbReference type="EMBL" id="OKP89553.1"/>
    </source>
</evidence>
<name>A0ABX3ERS0_9BACL</name>
<comment type="caution">
    <text evidence="1">The sequence shown here is derived from an EMBL/GenBank/DDBJ whole genome shotgun (WGS) entry which is preliminary data.</text>
</comment>
<sequence>MNRLINLLVLDQLRPLDLDVGEIDVTFVKNTKGDVIEEIYEDVSGSAPVLLKRVEYGYDAQGSVLTETVTKGSLKYRKTFECNELGEVQKIQVRQVVD</sequence>
<dbReference type="RefSeq" id="WP_074106926.1">
    <property type="nucleotide sequence ID" value="NZ_LVWI01000014.1"/>
</dbReference>
<gene>
    <name evidence="1" type="ORF">A3844_06110</name>
</gene>
<organism evidence="1 2">
    <name type="scientific">Paenibacillus helianthi</name>
    <dbReference type="NCBI Taxonomy" id="1349432"/>
    <lineage>
        <taxon>Bacteria</taxon>
        <taxon>Bacillati</taxon>
        <taxon>Bacillota</taxon>
        <taxon>Bacilli</taxon>
        <taxon>Bacillales</taxon>
        <taxon>Paenibacillaceae</taxon>
        <taxon>Paenibacillus</taxon>
    </lineage>
</organism>